<reference evidence="8" key="1">
    <citation type="submission" date="2019-08" db="EMBL/GenBank/DDBJ databases">
        <authorList>
            <person name="Kucharzyk K."/>
            <person name="Murdoch R.W."/>
            <person name="Higgins S."/>
            <person name="Loffler F."/>
        </authorList>
    </citation>
    <scope>NUCLEOTIDE SEQUENCE</scope>
</reference>
<dbReference type="PROSITE" id="PS51918">
    <property type="entry name" value="RADICAL_SAM"/>
    <property type="match status" value="1"/>
</dbReference>
<keyword evidence="5" id="KW-0408">Iron</keyword>
<dbReference type="InterPro" id="IPR007197">
    <property type="entry name" value="rSAM"/>
</dbReference>
<dbReference type="EC" id="2.8.1.6" evidence="8"/>
<name>A0A645ATX4_9ZZZZ</name>
<dbReference type="GO" id="GO:0051537">
    <property type="term" value="F:2 iron, 2 sulfur cluster binding"/>
    <property type="evidence" value="ECO:0007669"/>
    <property type="project" value="TreeGrafter"/>
</dbReference>
<evidence type="ECO:0000259" key="7">
    <source>
        <dbReference type="PROSITE" id="PS51918"/>
    </source>
</evidence>
<accession>A0A645ATX4</accession>
<keyword evidence="4" id="KW-0479">Metal-binding</keyword>
<evidence type="ECO:0000256" key="4">
    <source>
        <dbReference type="ARBA" id="ARBA00022723"/>
    </source>
</evidence>
<keyword evidence="6" id="KW-0411">Iron-sulfur</keyword>
<dbReference type="GO" id="GO:0046872">
    <property type="term" value="F:metal ion binding"/>
    <property type="evidence" value="ECO:0007669"/>
    <property type="project" value="UniProtKB-KW"/>
</dbReference>
<dbReference type="InterPro" id="IPR010722">
    <property type="entry name" value="BATS_dom"/>
</dbReference>
<dbReference type="PANTHER" id="PTHR22976">
    <property type="entry name" value="BIOTIN SYNTHASE"/>
    <property type="match status" value="1"/>
</dbReference>
<dbReference type="EMBL" id="VSSQ01015414">
    <property type="protein sequence ID" value="MPM55741.1"/>
    <property type="molecule type" value="Genomic_DNA"/>
</dbReference>
<comment type="caution">
    <text evidence="8">The sequence shown here is derived from an EMBL/GenBank/DDBJ whole genome shotgun (WGS) entry which is preliminary data.</text>
</comment>
<keyword evidence="2" id="KW-0004">4Fe-4S</keyword>
<organism evidence="8">
    <name type="scientific">bioreactor metagenome</name>
    <dbReference type="NCBI Taxonomy" id="1076179"/>
    <lineage>
        <taxon>unclassified sequences</taxon>
        <taxon>metagenomes</taxon>
        <taxon>ecological metagenomes</taxon>
    </lineage>
</organism>
<keyword evidence="3" id="KW-0949">S-adenosyl-L-methionine</keyword>
<feature type="domain" description="Radical SAM core" evidence="7">
    <location>
        <begin position="1"/>
        <end position="110"/>
    </location>
</feature>
<dbReference type="AlphaFoldDB" id="A0A645ATX4"/>
<dbReference type="InterPro" id="IPR058240">
    <property type="entry name" value="rSAM_sf"/>
</dbReference>
<dbReference type="InterPro" id="IPR002684">
    <property type="entry name" value="Biotin_synth/BioAB"/>
</dbReference>
<evidence type="ECO:0000256" key="6">
    <source>
        <dbReference type="ARBA" id="ARBA00023014"/>
    </source>
</evidence>
<dbReference type="InterPro" id="IPR013785">
    <property type="entry name" value="Aldolase_TIM"/>
</dbReference>
<sequence>MNLQTNPDRYAELIASTHSVVAKIQTICYLQKYGVSICCGGIFGLGESWEDRVKMAVACRDLEVDGIPLNVLLPIKGTPLENLPVMEPAEVAKAFAIFRLVNPAKMLKFAAGRETTMKDFQGLLMLAGMNSMITGGYLTTRGRSVAEDREFLERLARFTDND</sequence>
<proteinExistence type="predicted"/>
<protein>
    <submittedName>
        <fullName evidence="8">Biotin synthase</fullName>
        <ecNumber evidence="8">2.8.1.6</ecNumber>
    </submittedName>
</protein>
<dbReference type="SMART" id="SM00876">
    <property type="entry name" value="BATS"/>
    <property type="match status" value="1"/>
</dbReference>
<evidence type="ECO:0000256" key="3">
    <source>
        <dbReference type="ARBA" id="ARBA00022691"/>
    </source>
</evidence>
<evidence type="ECO:0000313" key="8">
    <source>
        <dbReference type="EMBL" id="MPM55741.1"/>
    </source>
</evidence>
<dbReference type="PANTHER" id="PTHR22976:SF2">
    <property type="entry name" value="BIOTIN SYNTHASE, MITOCHONDRIAL"/>
    <property type="match status" value="1"/>
</dbReference>
<dbReference type="Gene3D" id="3.20.20.70">
    <property type="entry name" value="Aldolase class I"/>
    <property type="match status" value="1"/>
</dbReference>
<evidence type="ECO:0000256" key="1">
    <source>
        <dbReference type="ARBA" id="ARBA00001966"/>
    </source>
</evidence>
<evidence type="ECO:0000256" key="5">
    <source>
        <dbReference type="ARBA" id="ARBA00023004"/>
    </source>
</evidence>
<gene>
    <name evidence="8" type="primary">bioB_26</name>
    <name evidence="8" type="ORF">SDC9_102538</name>
</gene>
<dbReference type="SUPFAM" id="SSF102114">
    <property type="entry name" value="Radical SAM enzymes"/>
    <property type="match status" value="1"/>
</dbReference>
<comment type="cofactor">
    <cofactor evidence="1">
        <name>[4Fe-4S] cluster</name>
        <dbReference type="ChEBI" id="CHEBI:49883"/>
    </cofactor>
</comment>
<dbReference type="Pfam" id="PF06968">
    <property type="entry name" value="BATS"/>
    <property type="match status" value="1"/>
</dbReference>
<evidence type="ECO:0000256" key="2">
    <source>
        <dbReference type="ARBA" id="ARBA00022485"/>
    </source>
</evidence>
<dbReference type="GO" id="GO:0004076">
    <property type="term" value="F:biotin synthase activity"/>
    <property type="evidence" value="ECO:0007669"/>
    <property type="project" value="UniProtKB-EC"/>
</dbReference>
<dbReference type="GO" id="GO:0051539">
    <property type="term" value="F:4 iron, 4 sulfur cluster binding"/>
    <property type="evidence" value="ECO:0007669"/>
    <property type="project" value="UniProtKB-KW"/>
</dbReference>
<dbReference type="GO" id="GO:0009102">
    <property type="term" value="P:biotin biosynthetic process"/>
    <property type="evidence" value="ECO:0007669"/>
    <property type="project" value="InterPro"/>
</dbReference>
<keyword evidence="8" id="KW-0808">Transferase</keyword>